<comment type="caution">
    <text evidence="4">The sequence shown here is derived from an EMBL/GenBank/DDBJ whole genome shotgun (WGS) entry which is preliminary data.</text>
</comment>
<evidence type="ECO:0000256" key="2">
    <source>
        <dbReference type="SAM" id="Phobius"/>
    </source>
</evidence>
<feature type="transmembrane region" description="Helical" evidence="2">
    <location>
        <begin position="133"/>
        <end position="150"/>
    </location>
</feature>
<dbReference type="Proteomes" id="UP000298416">
    <property type="component" value="Unassembled WGS sequence"/>
</dbReference>
<dbReference type="EMBL" id="PNBA02000016">
    <property type="protein sequence ID" value="KAG6397314.1"/>
    <property type="molecule type" value="Genomic_DNA"/>
</dbReference>
<keyword evidence="3" id="KW-0732">Signal</keyword>
<evidence type="ECO:0000256" key="1">
    <source>
        <dbReference type="SAM" id="MobiDB-lite"/>
    </source>
</evidence>
<keyword evidence="2" id="KW-1133">Transmembrane helix</keyword>
<feature type="region of interest" description="Disordered" evidence="1">
    <location>
        <begin position="160"/>
        <end position="205"/>
    </location>
</feature>
<evidence type="ECO:0000313" key="5">
    <source>
        <dbReference type="Proteomes" id="UP000298416"/>
    </source>
</evidence>
<feature type="signal peptide" evidence="3">
    <location>
        <begin position="1"/>
        <end position="25"/>
    </location>
</feature>
<accession>A0A8X8WNR0</accession>
<evidence type="ECO:0000313" key="4">
    <source>
        <dbReference type="EMBL" id="KAG6397314.1"/>
    </source>
</evidence>
<keyword evidence="2" id="KW-0472">Membrane</keyword>
<reference evidence="4" key="2">
    <citation type="submission" date="2020-08" db="EMBL/GenBank/DDBJ databases">
        <title>Plant Genome Project.</title>
        <authorList>
            <person name="Zhang R.-G."/>
        </authorList>
    </citation>
    <scope>NUCLEOTIDE SEQUENCE</scope>
    <source>
        <strain evidence="4">Huo1</strain>
        <tissue evidence="4">Leaf</tissue>
    </source>
</reference>
<keyword evidence="5" id="KW-1185">Reference proteome</keyword>
<sequence>MKSLDRRRSSGSLFLLLSATDTIAGLSPFVSSSPRQHSLCFPAVSDVVSSCNCRAAFAARPFDVAAAPGSPRGCPWPCRWSPRQLSGLQAKFFHSDIFLLIYSFDSVLIWWLEMRILFVFVAGAMATKTNPSCNFVVAMFLIVLLSNQVLGSQARVLAPEGKSNESVQSPSQRDSRVTVDDEGYADTFRPTTPGRSPGIGHSKHD</sequence>
<protein>
    <submittedName>
        <fullName evidence="4">Uncharacterized protein</fullName>
    </submittedName>
</protein>
<feature type="transmembrane region" description="Helical" evidence="2">
    <location>
        <begin position="108"/>
        <end position="126"/>
    </location>
</feature>
<proteinExistence type="predicted"/>
<dbReference type="AlphaFoldDB" id="A0A8X8WNR0"/>
<name>A0A8X8WNR0_SALSN</name>
<feature type="chain" id="PRO_5036469536" evidence="3">
    <location>
        <begin position="26"/>
        <end position="205"/>
    </location>
</feature>
<evidence type="ECO:0000256" key="3">
    <source>
        <dbReference type="SAM" id="SignalP"/>
    </source>
</evidence>
<reference evidence="4" key="1">
    <citation type="submission" date="2018-01" db="EMBL/GenBank/DDBJ databases">
        <authorList>
            <person name="Mao J.F."/>
        </authorList>
    </citation>
    <scope>NUCLEOTIDE SEQUENCE</scope>
    <source>
        <strain evidence="4">Huo1</strain>
        <tissue evidence="4">Leaf</tissue>
    </source>
</reference>
<keyword evidence="2" id="KW-0812">Transmembrane</keyword>
<organism evidence="4">
    <name type="scientific">Salvia splendens</name>
    <name type="common">Scarlet sage</name>
    <dbReference type="NCBI Taxonomy" id="180675"/>
    <lineage>
        <taxon>Eukaryota</taxon>
        <taxon>Viridiplantae</taxon>
        <taxon>Streptophyta</taxon>
        <taxon>Embryophyta</taxon>
        <taxon>Tracheophyta</taxon>
        <taxon>Spermatophyta</taxon>
        <taxon>Magnoliopsida</taxon>
        <taxon>eudicotyledons</taxon>
        <taxon>Gunneridae</taxon>
        <taxon>Pentapetalae</taxon>
        <taxon>asterids</taxon>
        <taxon>lamiids</taxon>
        <taxon>Lamiales</taxon>
        <taxon>Lamiaceae</taxon>
        <taxon>Nepetoideae</taxon>
        <taxon>Mentheae</taxon>
        <taxon>Salviinae</taxon>
        <taxon>Salvia</taxon>
        <taxon>Salvia subgen. Calosphace</taxon>
        <taxon>core Calosphace</taxon>
    </lineage>
</organism>
<gene>
    <name evidence="4" type="ORF">SASPL_143480</name>
</gene>